<protein>
    <submittedName>
        <fullName evidence="1">Capsular polysaccharide biosynthesis protein</fullName>
    </submittedName>
</protein>
<dbReference type="Gene3D" id="3.90.550.20">
    <property type="match status" value="1"/>
</dbReference>
<organism evidence="1 2">
    <name type="scientific">Actinotalea fermentans</name>
    <dbReference type="NCBI Taxonomy" id="43671"/>
    <lineage>
        <taxon>Bacteria</taxon>
        <taxon>Bacillati</taxon>
        <taxon>Actinomycetota</taxon>
        <taxon>Actinomycetes</taxon>
        <taxon>Micrococcales</taxon>
        <taxon>Cellulomonadaceae</taxon>
        <taxon>Actinotalea</taxon>
    </lineage>
</organism>
<dbReference type="Proteomes" id="UP000321484">
    <property type="component" value="Unassembled WGS sequence"/>
</dbReference>
<name>A0A511Z2F8_9CELL</name>
<evidence type="ECO:0000313" key="2">
    <source>
        <dbReference type="Proteomes" id="UP000321484"/>
    </source>
</evidence>
<dbReference type="RefSeq" id="WP_034245948.1">
    <property type="nucleotide sequence ID" value="NZ_BJYK01000015.1"/>
</dbReference>
<dbReference type="SUPFAM" id="SSF53448">
    <property type="entry name" value="Nucleotide-diphospho-sugar transferases"/>
    <property type="match status" value="1"/>
</dbReference>
<dbReference type="AlphaFoldDB" id="A0A511Z2F8"/>
<dbReference type="EMBL" id="BJYK01000015">
    <property type="protein sequence ID" value="GEN81633.1"/>
    <property type="molecule type" value="Genomic_DNA"/>
</dbReference>
<comment type="caution">
    <text evidence="1">The sequence shown here is derived from an EMBL/GenBank/DDBJ whole genome shotgun (WGS) entry which is preliminary data.</text>
</comment>
<evidence type="ECO:0000313" key="1">
    <source>
        <dbReference type="EMBL" id="GEN81633.1"/>
    </source>
</evidence>
<gene>
    <name evidence="1" type="ORF">AFE02nite_33670</name>
</gene>
<dbReference type="OrthoDB" id="9802881at2"/>
<reference evidence="1 2" key="1">
    <citation type="submission" date="2019-07" db="EMBL/GenBank/DDBJ databases">
        <title>Whole genome shotgun sequence of Actinotalea fermentans NBRC 105374.</title>
        <authorList>
            <person name="Hosoyama A."/>
            <person name="Uohara A."/>
            <person name="Ohji S."/>
            <person name="Ichikawa N."/>
        </authorList>
    </citation>
    <scope>NUCLEOTIDE SEQUENCE [LARGE SCALE GENOMIC DNA]</scope>
    <source>
        <strain evidence="1 2">NBRC 105374</strain>
    </source>
</reference>
<dbReference type="InterPro" id="IPR008441">
    <property type="entry name" value="AfumC-like_glycosyl_Trfase"/>
</dbReference>
<keyword evidence="2" id="KW-1185">Reference proteome</keyword>
<accession>A0A511Z2F8</accession>
<dbReference type="GO" id="GO:0016757">
    <property type="term" value="F:glycosyltransferase activity"/>
    <property type="evidence" value="ECO:0007669"/>
    <property type="project" value="InterPro"/>
</dbReference>
<proteinExistence type="predicted"/>
<dbReference type="InterPro" id="IPR029044">
    <property type="entry name" value="Nucleotide-diphossugar_trans"/>
</dbReference>
<sequence>MRINAARREIHERSAADAEFRSSLVDLYFDLRNDLPTGRGDLRSPAEMPVWWYWADGVDQAPPLVQRCLESVQKHRGAHPVVVLDSSTWPTYVELPDHVLARRSAMSETHFSDILRAALLAARGGVWIDATVLLTAPLEEVSRLAAESGFFAFSRPCDPFVMSSWLMTSASGNALTQTLRDLLFAYWRRHDQLGHYFLIHFLAEVAMTLNTPCRQIWERTPERSFDPPHRLQHVLGDPFDAVLLEQIRRGSGVHKLNWRVEQRMRATGSVLSGTFLGAIVGGDVTGGR</sequence>
<dbReference type="Pfam" id="PF05704">
    <property type="entry name" value="Caps_synth"/>
    <property type="match status" value="1"/>
</dbReference>